<dbReference type="InterPro" id="IPR003740">
    <property type="entry name" value="YitT"/>
</dbReference>
<dbReference type="Gene3D" id="3.30.70.120">
    <property type="match status" value="1"/>
</dbReference>
<sequence>MILKNKKYKYFFELIILALGCFIMSVGLNMFLEPYMIASGGLTGLAIVLKNLFNTPLWFINLVFNIPLFIFGIKILGKRDAIKTLIGILFLTFFLKVTEPLTSAFQTNDVLLSSIAGGIVVGISLGMLFRIDASTGGTELACLILNKIFPFISISVFMFIIDGLVIALAGLVSRNIQIALYAIVSLYISVKICDTIVEGFDFSKSFIIVTDHSDEISDSIMENLERGVTFLEGRGGYSKQRKDVILVVVSRREEVVLRKLVNEIDPLAFVIINNAYEVLGEGFTRKV</sequence>
<evidence type="ECO:0000313" key="6">
    <source>
        <dbReference type="EMBL" id="CEQ02915.1"/>
    </source>
</evidence>
<dbReference type="InterPro" id="IPR015867">
    <property type="entry name" value="N-reg_PII/ATP_PRibTrfase_C"/>
</dbReference>
<dbReference type="GO" id="GO:0005886">
    <property type="term" value="C:plasma membrane"/>
    <property type="evidence" value="ECO:0007669"/>
    <property type="project" value="UniProtKB-SubCell"/>
</dbReference>
<proteinExistence type="predicted"/>
<evidence type="ECO:0000256" key="2">
    <source>
        <dbReference type="ARBA" id="ARBA00022475"/>
    </source>
</evidence>
<evidence type="ECO:0000313" key="7">
    <source>
        <dbReference type="Proteomes" id="UP000049127"/>
    </source>
</evidence>
<evidence type="ECO:0000256" key="1">
    <source>
        <dbReference type="ARBA" id="ARBA00004651"/>
    </source>
</evidence>
<comment type="subcellular location">
    <subcellularLocation>
        <location evidence="1">Cell membrane</location>
        <topology evidence="1">Multi-pass membrane protein</topology>
    </subcellularLocation>
</comment>
<dbReference type="PATRIC" id="fig|1505.7.peg.939"/>
<dbReference type="InterPro" id="IPR051461">
    <property type="entry name" value="UPF0750_membrane"/>
</dbReference>
<organism evidence="6 7">
    <name type="scientific">Paraclostridium sordellii</name>
    <name type="common">Clostridium sordellii</name>
    <dbReference type="NCBI Taxonomy" id="1505"/>
    <lineage>
        <taxon>Bacteria</taxon>
        <taxon>Bacillati</taxon>
        <taxon>Bacillota</taxon>
        <taxon>Clostridia</taxon>
        <taxon>Peptostreptococcales</taxon>
        <taxon>Peptostreptococcaceae</taxon>
        <taxon>Paraclostridium</taxon>
    </lineage>
</organism>
<dbReference type="KEGG" id="psor:RSJ16_05915"/>
<accession>A0A0A8WCI2</accession>
<dbReference type="Proteomes" id="UP000049127">
    <property type="component" value="Unassembled WGS sequence"/>
</dbReference>
<reference evidence="7" key="1">
    <citation type="submission" date="2015-01" db="EMBL/GenBank/DDBJ databases">
        <authorList>
            <person name="Aslett M.A."/>
            <person name="De Silva N."/>
        </authorList>
    </citation>
    <scope>NUCLEOTIDE SEQUENCE [LARGE SCALE GENOMIC DNA]</scope>
    <source>
        <strain evidence="7">R28058</strain>
    </source>
</reference>
<evidence type="ECO:0000256" key="3">
    <source>
        <dbReference type="ARBA" id="ARBA00022692"/>
    </source>
</evidence>
<evidence type="ECO:0000256" key="4">
    <source>
        <dbReference type="ARBA" id="ARBA00022989"/>
    </source>
</evidence>
<dbReference type="EMBL" id="CEKZ01000003">
    <property type="protein sequence ID" value="CEQ02915.1"/>
    <property type="molecule type" value="Genomic_DNA"/>
</dbReference>
<keyword evidence="4" id="KW-1133">Transmembrane helix</keyword>
<dbReference type="eggNOG" id="COG1284">
    <property type="taxonomic scope" value="Bacteria"/>
</dbReference>
<dbReference type="Pfam" id="PF02588">
    <property type="entry name" value="YitT_membrane"/>
    <property type="match status" value="1"/>
</dbReference>
<keyword evidence="5" id="KW-0472">Membrane</keyword>
<dbReference type="PANTHER" id="PTHR33545:SF9">
    <property type="entry name" value="UPF0750 MEMBRANE PROTEIN YITE"/>
    <property type="match status" value="1"/>
</dbReference>
<name>A0A0A8WCI2_PARSO</name>
<keyword evidence="2" id="KW-1003">Cell membrane</keyword>
<keyword evidence="3" id="KW-0812">Transmembrane</keyword>
<dbReference type="InterPro" id="IPR019264">
    <property type="entry name" value="DUF2179"/>
</dbReference>
<protein>
    <submittedName>
        <fullName evidence="6">Membrane protein</fullName>
    </submittedName>
</protein>
<gene>
    <name evidence="6" type="ORF">R28058_06481</name>
</gene>
<dbReference type="RefSeq" id="WP_038293493.1">
    <property type="nucleotide sequence ID" value="NZ_BDJI01000002.1"/>
</dbReference>
<dbReference type="PANTHER" id="PTHR33545">
    <property type="entry name" value="UPF0750 MEMBRANE PROTEIN YITT-RELATED"/>
    <property type="match status" value="1"/>
</dbReference>
<evidence type="ECO:0000256" key="5">
    <source>
        <dbReference type="ARBA" id="ARBA00023136"/>
    </source>
</evidence>
<dbReference type="PIRSF" id="PIRSF006483">
    <property type="entry name" value="Membrane_protein_YitT"/>
    <property type="match status" value="1"/>
</dbReference>
<dbReference type="AlphaFoldDB" id="A0A0A8WCI2"/>
<dbReference type="CDD" id="cd16380">
    <property type="entry name" value="YitT_C"/>
    <property type="match status" value="1"/>
</dbReference>
<dbReference type="Pfam" id="PF10035">
    <property type="entry name" value="DUF2179"/>
    <property type="match status" value="1"/>
</dbReference>